<feature type="signal peptide" evidence="3">
    <location>
        <begin position="1"/>
        <end position="19"/>
    </location>
</feature>
<dbReference type="SMART" id="SM00020">
    <property type="entry name" value="Tryp_SPc"/>
    <property type="match status" value="1"/>
</dbReference>
<dbReference type="OrthoDB" id="6587056at2759"/>
<dbReference type="PANTHER" id="PTHR24271">
    <property type="entry name" value="KALLIKREIN-RELATED"/>
    <property type="match status" value="1"/>
</dbReference>
<evidence type="ECO:0000313" key="5">
    <source>
        <dbReference type="EnsemblMetazoa" id="XP_014241134.1"/>
    </source>
</evidence>
<dbReference type="Gene3D" id="2.40.10.10">
    <property type="entry name" value="Trypsin-like serine proteases"/>
    <property type="match status" value="1"/>
</dbReference>
<dbReference type="PANTHER" id="PTHR24271:SF47">
    <property type="entry name" value="KALLIKREIN-1"/>
    <property type="match status" value="1"/>
</dbReference>
<accession>A0A8I6R8C3</accession>
<name>A0A8I6R8C3_CIMLE</name>
<dbReference type="KEGG" id="clec:106661906"/>
<dbReference type="GO" id="GO:0004252">
    <property type="term" value="F:serine-type endopeptidase activity"/>
    <property type="evidence" value="ECO:0007669"/>
    <property type="project" value="InterPro"/>
</dbReference>
<dbReference type="AlphaFoldDB" id="A0A8I6R8C3"/>
<dbReference type="GeneID" id="106661906"/>
<feature type="transmembrane region" description="Helical" evidence="2">
    <location>
        <begin position="295"/>
        <end position="312"/>
    </location>
</feature>
<feature type="transmembrane region" description="Helical" evidence="2">
    <location>
        <begin position="38"/>
        <end position="60"/>
    </location>
</feature>
<evidence type="ECO:0000256" key="2">
    <source>
        <dbReference type="SAM" id="Phobius"/>
    </source>
</evidence>
<keyword evidence="1" id="KW-1015">Disulfide bond</keyword>
<dbReference type="EnsemblMetazoa" id="XM_014385648.1">
    <property type="protein sequence ID" value="XP_014241134.1"/>
    <property type="gene ID" value="LOC106661906"/>
</dbReference>
<keyword evidence="2" id="KW-0812">Transmembrane</keyword>
<keyword evidence="2" id="KW-1133">Transmembrane helix</keyword>
<sequence length="314" mass="35158">MVFLLFIFIVGLNSGLIYSYNLSAYYETYDASVYDYPFVALVITAKGLGCTAVIITRFWLISSASCIGSVKYAKRIRIIAGVDNLDSSPAMINDSLHRNVIQARKGMKAFNHPHYKDGKLMQHDISLIRIARSFKTTKTVKPLGLKPEFWPPEELKVCVVVGWLVKIGTKNFKRRLQYFYAYAKFGHYSCPCINEGRNIRSICLERDGGGLCPGDAGAALVCDGAIVGLSHALIDTKCMFTQAEMFRDCQKFGFATAFTDICYMLPWIDSLDKISGILPQQCVLTPFYMGETTKIFVILVIVFLFSVSYAYSAM</sequence>
<evidence type="ECO:0000256" key="1">
    <source>
        <dbReference type="ARBA" id="ARBA00023157"/>
    </source>
</evidence>
<dbReference type="SUPFAM" id="SSF50494">
    <property type="entry name" value="Trypsin-like serine proteases"/>
    <property type="match status" value="1"/>
</dbReference>
<evidence type="ECO:0000256" key="3">
    <source>
        <dbReference type="SAM" id="SignalP"/>
    </source>
</evidence>
<keyword evidence="2" id="KW-0472">Membrane</keyword>
<dbReference type="InterPro" id="IPR009003">
    <property type="entry name" value="Peptidase_S1_PA"/>
</dbReference>
<dbReference type="InterPro" id="IPR043504">
    <property type="entry name" value="Peptidase_S1_PA_chymotrypsin"/>
</dbReference>
<feature type="domain" description="Peptidase S1" evidence="4">
    <location>
        <begin position="9"/>
        <end position="273"/>
    </location>
</feature>
<dbReference type="InterPro" id="IPR001254">
    <property type="entry name" value="Trypsin_dom"/>
</dbReference>
<dbReference type="GO" id="GO:0030141">
    <property type="term" value="C:secretory granule"/>
    <property type="evidence" value="ECO:0007669"/>
    <property type="project" value="TreeGrafter"/>
</dbReference>
<feature type="chain" id="PRO_5035296990" description="Peptidase S1 domain-containing protein" evidence="3">
    <location>
        <begin position="20"/>
        <end position="314"/>
    </location>
</feature>
<keyword evidence="3" id="KW-0732">Signal</keyword>
<dbReference type="Proteomes" id="UP000494040">
    <property type="component" value="Unassembled WGS sequence"/>
</dbReference>
<organism evidence="5 6">
    <name type="scientific">Cimex lectularius</name>
    <name type="common">Bed bug</name>
    <name type="synonym">Acanthia lectularia</name>
    <dbReference type="NCBI Taxonomy" id="79782"/>
    <lineage>
        <taxon>Eukaryota</taxon>
        <taxon>Metazoa</taxon>
        <taxon>Ecdysozoa</taxon>
        <taxon>Arthropoda</taxon>
        <taxon>Hexapoda</taxon>
        <taxon>Insecta</taxon>
        <taxon>Pterygota</taxon>
        <taxon>Neoptera</taxon>
        <taxon>Paraneoptera</taxon>
        <taxon>Hemiptera</taxon>
        <taxon>Heteroptera</taxon>
        <taxon>Panheteroptera</taxon>
        <taxon>Cimicomorpha</taxon>
        <taxon>Cimicidae</taxon>
        <taxon>Cimex</taxon>
    </lineage>
</organism>
<proteinExistence type="predicted"/>
<evidence type="ECO:0000259" key="4">
    <source>
        <dbReference type="PROSITE" id="PS50240"/>
    </source>
</evidence>
<protein>
    <recommendedName>
        <fullName evidence="4">Peptidase S1 domain-containing protein</fullName>
    </recommendedName>
</protein>
<evidence type="ECO:0000313" key="6">
    <source>
        <dbReference type="Proteomes" id="UP000494040"/>
    </source>
</evidence>
<dbReference type="Pfam" id="PF00089">
    <property type="entry name" value="Trypsin"/>
    <property type="match status" value="1"/>
</dbReference>
<reference evidence="5" key="1">
    <citation type="submission" date="2022-01" db="UniProtKB">
        <authorList>
            <consortium name="EnsemblMetazoa"/>
        </authorList>
    </citation>
    <scope>IDENTIFICATION</scope>
</reference>
<dbReference type="GO" id="GO:0006508">
    <property type="term" value="P:proteolysis"/>
    <property type="evidence" value="ECO:0007669"/>
    <property type="project" value="InterPro"/>
</dbReference>
<dbReference type="PROSITE" id="PS50240">
    <property type="entry name" value="TRYPSIN_DOM"/>
    <property type="match status" value="1"/>
</dbReference>
<dbReference type="RefSeq" id="XP_014241134.1">
    <property type="nucleotide sequence ID" value="XM_014385648.1"/>
</dbReference>
<keyword evidence="6" id="KW-1185">Reference proteome</keyword>